<accession>A0A5C6MF70</accession>
<organism evidence="7 8">
    <name type="scientific">Takifugu flavidus</name>
    <name type="common">sansaifugu</name>
    <dbReference type="NCBI Taxonomy" id="433684"/>
    <lineage>
        <taxon>Eukaryota</taxon>
        <taxon>Metazoa</taxon>
        <taxon>Chordata</taxon>
        <taxon>Craniata</taxon>
        <taxon>Vertebrata</taxon>
        <taxon>Euteleostomi</taxon>
        <taxon>Actinopterygii</taxon>
        <taxon>Neopterygii</taxon>
        <taxon>Teleostei</taxon>
        <taxon>Neoteleostei</taxon>
        <taxon>Acanthomorphata</taxon>
        <taxon>Eupercaria</taxon>
        <taxon>Tetraodontiformes</taxon>
        <taxon>Tetradontoidea</taxon>
        <taxon>Tetraodontidae</taxon>
        <taxon>Takifugu</taxon>
    </lineage>
</organism>
<dbReference type="SMART" id="SM00409">
    <property type="entry name" value="IG"/>
    <property type="match status" value="3"/>
</dbReference>
<evidence type="ECO:0000256" key="5">
    <source>
        <dbReference type="SAM" id="SignalP"/>
    </source>
</evidence>
<dbReference type="InterPro" id="IPR050504">
    <property type="entry name" value="IgSF_BTN/MOG"/>
</dbReference>
<reference evidence="7 8" key="1">
    <citation type="submission" date="2019-04" db="EMBL/GenBank/DDBJ databases">
        <title>Chromosome genome assembly for Takifugu flavidus.</title>
        <authorList>
            <person name="Xiao S."/>
        </authorList>
    </citation>
    <scope>NUCLEOTIDE SEQUENCE [LARGE SCALE GENOMIC DNA]</scope>
    <source>
        <strain evidence="7">HTHZ2018</strain>
        <tissue evidence="7">Muscle</tissue>
    </source>
</reference>
<keyword evidence="2" id="KW-0472">Membrane</keyword>
<feature type="domain" description="Ig-like" evidence="6">
    <location>
        <begin position="83"/>
        <end position="190"/>
    </location>
</feature>
<evidence type="ECO:0000256" key="2">
    <source>
        <dbReference type="ARBA" id="ARBA00023136"/>
    </source>
</evidence>
<dbReference type="InterPro" id="IPR013783">
    <property type="entry name" value="Ig-like_fold"/>
</dbReference>
<dbReference type="SUPFAM" id="SSF48726">
    <property type="entry name" value="Immunoglobulin"/>
    <property type="match status" value="3"/>
</dbReference>
<dbReference type="GO" id="GO:0050852">
    <property type="term" value="P:T cell receptor signaling pathway"/>
    <property type="evidence" value="ECO:0007669"/>
    <property type="project" value="TreeGrafter"/>
</dbReference>
<gene>
    <name evidence="7" type="ORF">D4764_0244420</name>
</gene>
<dbReference type="InterPro" id="IPR007110">
    <property type="entry name" value="Ig-like_dom"/>
</dbReference>
<dbReference type="InterPro" id="IPR036179">
    <property type="entry name" value="Ig-like_dom_sf"/>
</dbReference>
<dbReference type="PANTHER" id="PTHR24100:SF151">
    <property type="entry name" value="ICOS LIGAND"/>
    <property type="match status" value="1"/>
</dbReference>
<comment type="caution">
    <text evidence="7">The sequence shown here is derived from an EMBL/GenBank/DDBJ whole genome shotgun (WGS) entry which is preliminary data.</text>
</comment>
<dbReference type="EMBL" id="RHFK02000709">
    <property type="protein sequence ID" value="TWW53369.1"/>
    <property type="molecule type" value="Genomic_DNA"/>
</dbReference>
<dbReference type="InterPro" id="IPR003599">
    <property type="entry name" value="Ig_sub"/>
</dbReference>
<dbReference type="SMART" id="SM00406">
    <property type="entry name" value="IGv"/>
    <property type="match status" value="1"/>
</dbReference>
<dbReference type="GO" id="GO:0005102">
    <property type="term" value="F:signaling receptor binding"/>
    <property type="evidence" value="ECO:0007669"/>
    <property type="project" value="TreeGrafter"/>
</dbReference>
<feature type="region of interest" description="Disordered" evidence="4">
    <location>
        <begin position="304"/>
        <end position="325"/>
    </location>
</feature>
<dbReference type="InterPro" id="IPR013106">
    <property type="entry name" value="Ig_V-set"/>
</dbReference>
<feature type="compositionally biased region" description="Basic and acidic residues" evidence="4">
    <location>
        <begin position="735"/>
        <end position="747"/>
    </location>
</feature>
<dbReference type="AlphaFoldDB" id="A0A5C6MF70"/>
<evidence type="ECO:0000256" key="4">
    <source>
        <dbReference type="SAM" id="MobiDB-lite"/>
    </source>
</evidence>
<dbReference type="PROSITE" id="PS50835">
    <property type="entry name" value="IG_LIKE"/>
    <property type="match status" value="3"/>
</dbReference>
<dbReference type="Gene3D" id="2.60.40.10">
    <property type="entry name" value="Immunoglobulins"/>
    <property type="match status" value="3"/>
</dbReference>
<feature type="region of interest" description="Disordered" evidence="4">
    <location>
        <begin position="635"/>
        <end position="747"/>
    </location>
</feature>
<dbReference type="GO" id="GO:0001817">
    <property type="term" value="P:regulation of cytokine production"/>
    <property type="evidence" value="ECO:0007669"/>
    <property type="project" value="TreeGrafter"/>
</dbReference>
<proteinExistence type="predicted"/>
<name>A0A5C6MF70_9TELE</name>
<keyword evidence="5" id="KW-0732">Signal</keyword>
<evidence type="ECO:0000313" key="8">
    <source>
        <dbReference type="Proteomes" id="UP000324091"/>
    </source>
</evidence>
<dbReference type="GO" id="GO:0009897">
    <property type="term" value="C:external side of plasma membrane"/>
    <property type="evidence" value="ECO:0007669"/>
    <property type="project" value="TreeGrafter"/>
</dbReference>
<comment type="subcellular location">
    <subcellularLocation>
        <location evidence="1">Membrane</location>
    </subcellularLocation>
</comment>
<feature type="compositionally biased region" description="Basic and acidic residues" evidence="4">
    <location>
        <begin position="635"/>
        <end position="663"/>
    </location>
</feature>
<dbReference type="Pfam" id="PF22705">
    <property type="entry name" value="C2-set_3"/>
    <property type="match status" value="2"/>
</dbReference>
<dbReference type="Pfam" id="PF07686">
    <property type="entry name" value="V-set"/>
    <property type="match status" value="1"/>
</dbReference>
<evidence type="ECO:0000256" key="1">
    <source>
        <dbReference type="ARBA" id="ARBA00004370"/>
    </source>
</evidence>
<dbReference type="InterPro" id="IPR053896">
    <property type="entry name" value="BTN3A2-like_Ig-C"/>
</dbReference>
<feature type="chain" id="PRO_5023093988" description="Ig-like domain-containing protein" evidence="5">
    <location>
        <begin position="21"/>
        <end position="747"/>
    </location>
</feature>
<sequence length="747" mass="82874">MRELWVSCLLFCFAVTSAEAYQIICGTRTSACEATWLRLRGPGLVPGGPAAPPEPVIVAVTPEQQQLRLRCEGVRVTLLFDPPEPTRIRMVVKEDSEVVLNCSASGSVTDQIFDWKKDKNVEVFIYSKGITYGSDWAGQSPQFVGRVAHFPEALDLGNASIRIKKAEVRDSGIYTCTFPHPAPVLRSEISLVVECILKVRPPGEGASPEPLIRTVDGGPDRALLQCEVKGAHPRPAVQWQDSSGRVLPAQETESEERDGRFYVTVRANVSRSGDYSCVVTQEEFCHQINSTTFVYIEGSSLSMAPWPSRGESSSTSTPASEVDVESRFRSSSGSELCRCSCLRAARACSEPNIRIVDGGPDRALLQCEVKGAHPRPAVQWQDSSGRVLPALETESEERDGRFYVTVRANVSRSDDYSCVVTPKEACRQNEARTLVVLMTDDDDDDDDDEETTVVFMVALTWCLHGDEGLLMQQLRVSPAGGVVEPRLSRRWCRDWCTCRHSQHQYQTEEVLVLIKCCDLSCLLVNWQKLLTSPPLTPAHLIQRSGWVVWRTRHLGLIDGSDCPPQGFSCGGRGGATPQPQVVPGLVHLQTLDILELQAHLKLELLSIDKKKKEKHDKRKAEYKLSEKWLEQSTLKDKERKEKAQNRKEKTAAALIRPEDETAAKRRPPAPEPQPPEAEEEENAPLPEQMELIAPPHAQDPPQITEGNAAKKGAKPKPQPASTLQPLLPPPSLSNLKRDKKCEKSKTR</sequence>
<protein>
    <recommendedName>
        <fullName evidence="6">Ig-like domain-containing protein</fullName>
    </recommendedName>
</protein>
<feature type="compositionally biased region" description="Polar residues" evidence="4">
    <location>
        <begin position="310"/>
        <end position="319"/>
    </location>
</feature>
<evidence type="ECO:0000259" key="6">
    <source>
        <dbReference type="PROSITE" id="PS50835"/>
    </source>
</evidence>
<evidence type="ECO:0000313" key="7">
    <source>
        <dbReference type="EMBL" id="TWW53369.1"/>
    </source>
</evidence>
<feature type="domain" description="Ig-like" evidence="6">
    <location>
        <begin position="351"/>
        <end position="435"/>
    </location>
</feature>
<dbReference type="InterPro" id="IPR003598">
    <property type="entry name" value="Ig_sub2"/>
</dbReference>
<dbReference type="SMART" id="SM00408">
    <property type="entry name" value="IGc2"/>
    <property type="match status" value="1"/>
</dbReference>
<keyword evidence="3" id="KW-0393">Immunoglobulin domain</keyword>
<feature type="domain" description="Ig-like" evidence="6">
    <location>
        <begin position="208"/>
        <end position="281"/>
    </location>
</feature>
<dbReference type="CDD" id="cd00096">
    <property type="entry name" value="Ig"/>
    <property type="match status" value="1"/>
</dbReference>
<dbReference type="PANTHER" id="PTHR24100">
    <property type="entry name" value="BUTYROPHILIN"/>
    <property type="match status" value="1"/>
</dbReference>
<dbReference type="Proteomes" id="UP000324091">
    <property type="component" value="Unassembled WGS sequence"/>
</dbReference>
<keyword evidence="8" id="KW-1185">Reference proteome</keyword>
<feature type="signal peptide" evidence="5">
    <location>
        <begin position="1"/>
        <end position="20"/>
    </location>
</feature>
<evidence type="ECO:0000256" key="3">
    <source>
        <dbReference type="ARBA" id="ARBA00023319"/>
    </source>
</evidence>